<organism evidence="4 5">
    <name type="scientific">Anaeromassilibacillus senegalensis</name>
    <dbReference type="NCBI Taxonomy" id="1673717"/>
    <lineage>
        <taxon>Bacteria</taxon>
        <taxon>Bacillati</taxon>
        <taxon>Bacillota</taxon>
        <taxon>Clostridia</taxon>
        <taxon>Eubacteriales</taxon>
        <taxon>Acutalibacteraceae</taxon>
        <taxon>Anaeromassilibacillus</taxon>
    </lineage>
</organism>
<comment type="caution">
    <text evidence="4">The sequence shown here is derived from an EMBL/GenBank/DDBJ whole genome shotgun (WGS) entry which is preliminary data.</text>
</comment>
<proteinExistence type="inferred from homology"/>
<dbReference type="EMBL" id="JAFBIT010000002">
    <property type="protein sequence ID" value="MCF2652340.1"/>
    <property type="molecule type" value="Genomic_DNA"/>
</dbReference>
<evidence type="ECO:0000313" key="4">
    <source>
        <dbReference type="EMBL" id="MCF2652340.1"/>
    </source>
</evidence>
<comment type="similarity">
    <text evidence="1">Belongs to the V-ATPase F subunit family.</text>
</comment>
<dbReference type="InterPro" id="IPR008218">
    <property type="entry name" value="ATPase_V1-cplx_f_g_su"/>
</dbReference>
<evidence type="ECO:0000313" key="5">
    <source>
        <dbReference type="Proteomes" id="UP001299220"/>
    </source>
</evidence>
<keyword evidence="2" id="KW-0813">Transport</keyword>
<evidence type="ECO:0000256" key="2">
    <source>
        <dbReference type="ARBA" id="ARBA00022448"/>
    </source>
</evidence>
<sequence>MYRAAVIGDRDSIYGFAALGLEVFPVADADAGSKTLRRLAEGEYAVIYITEALAAELEHELDHFRLLPLPAIIPIPGVTGNTGMGIKMVKKSVEQAVGSDIIFNEKD</sequence>
<evidence type="ECO:0000256" key="3">
    <source>
        <dbReference type="ARBA" id="ARBA00023065"/>
    </source>
</evidence>
<keyword evidence="5" id="KW-1185">Reference proteome</keyword>
<protein>
    <submittedName>
        <fullName evidence="4">V-type ATP synthase subunit F</fullName>
    </submittedName>
</protein>
<gene>
    <name evidence="4" type="ORF">JQM67_06980</name>
</gene>
<dbReference type="RefSeq" id="WP_235323397.1">
    <property type="nucleotide sequence ID" value="NZ_JAFBIT010000002.1"/>
</dbReference>
<name>A0ABS9CMH4_9FIRM</name>
<keyword evidence="3" id="KW-0406">Ion transport</keyword>
<dbReference type="SUPFAM" id="SSF159468">
    <property type="entry name" value="AtpF-like"/>
    <property type="match status" value="1"/>
</dbReference>
<evidence type="ECO:0000256" key="1">
    <source>
        <dbReference type="ARBA" id="ARBA00010148"/>
    </source>
</evidence>
<reference evidence="4 5" key="1">
    <citation type="submission" date="2020-12" db="EMBL/GenBank/DDBJ databases">
        <title>Whole genome sequences of gut porcine anaerobes.</title>
        <authorList>
            <person name="Kubasova T."/>
            <person name="Jahodarova E."/>
            <person name="Rychlik I."/>
        </authorList>
    </citation>
    <scope>NUCLEOTIDE SEQUENCE [LARGE SCALE GENOMIC DNA]</scope>
    <source>
        <strain evidence="4 5">An867</strain>
    </source>
</reference>
<dbReference type="Pfam" id="PF01990">
    <property type="entry name" value="ATP-synt_F"/>
    <property type="match status" value="1"/>
</dbReference>
<dbReference type="NCBIfam" id="NF002384">
    <property type="entry name" value="PRK01395.1"/>
    <property type="match status" value="1"/>
</dbReference>
<dbReference type="Proteomes" id="UP001299220">
    <property type="component" value="Unassembled WGS sequence"/>
</dbReference>
<dbReference type="InterPro" id="IPR036906">
    <property type="entry name" value="ATPase_V1_fsu_sf"/>
</dbReference>
<accession>A0ABS9CMH4</accession>
<dbReference type="Gene3D" id="3.40.50.10580">
    <property type="entry name" value="ATPase, V1 complex, subunit F"/>
    <property type="match status" value="1"/>
</dbReference>